<evidence type="ECO:0000313" key="1">
    <source>
        <dbReference type="EMBL" id="RHK07603.1"/>
    </source>
</evidence>
<dbReference type="InterPro" id="IPR003737">
    <property type="entry name" value="GlcNAc_PI_deacetylase-related"/>
</dbReference>
<sequence>MEASLINEKTRLLVVSAHAGDFIWRSGGTIAKYIKYGAHVSLVVLSYGARGESNDLWNEPGQTLEQVKSVRRSEIIKAAKHLGVTDYELWDLQDYHMSVGEAEMDRMVRKMRDVQPHIILTHGPKDAFNPDHELVSNFVFEASVLSTSNGVQIDDTKRCKQSRLFGFEPHQSEISGFQPEVIIDITETYEQKQAAMNCFKAQEHLINYYSAKALLRGNQARRCSGNNDYQYAEAFTRFFPYVGGAFN</sequence>
<dbReference type="AlphaFoldDB" id="A0A415EWI0"/>
<dbReference type="PANTHER" id="PTHR12993:SF29">
    <property type="entry name" value="BLR3841 PROTEIN"/>
    <property type="match status" value="1"/>
</dbReference>
<proteinExistence type="predicted"/>
<evidence type="ECO:0000313" key="2">
    <source>
        <dbReference type="Proteomes" id="UP000286288"/>
    </source>
</evidence>
<organism evidence="1 2">
    <name type="scientific">Enterococcus casseliflavus</name>
    <name type="common">Enterococcus flavescens</name>
    <dbReference type="NCBI Taxonomy" id="37734"/>
    <lineage>
        <taxon>Bacteria</taxon>
        <taxon>Bacillati</taxon>
        <taxon>Bacillota</taxon>
        <taxon>Bacilli</taxon>
        <taxon>Lactobacillales</taxon>
        <taxon>Enterococcaceae</taxon>
        <taxon>Enterococcus</taxon>
    </lineage>
</organism>
<name>A0A415EWI0_ENTCA</name>
<dbReference type="SUPFAM" id="SSF102588">
    <property type="entry name" value="LmbE-like"/>
    <property type="match status" value="1"/>
</dbReference>
<protein>
    <submittedName>
        <fullName evidence="1">PIG-L family deacetylase</fullName>
    </submittedName>
</protein>
<reference evidence="1 2" key="1">
    <citation type="submission" date="2018-08" db="EMBL/GenBank/DDBJ databases">
        <title>A genome reference for cultivated species of the human gut microbiota.</title>
        <authorList>
            <person name="Zou Y."/>
            <person name="Xue W."/>
            <person name="Luo G."/>
        </authorList>
    </citation>
    <scope>NUCLEOTIDE SEQUENCE [LARGE SCALE GENOMIC DNA]</scope>
    <source>
        <strain evidence="1 2">AF48-16</strain>
    </source>
</reference>
<gene>
    <name evidence="1" type="ORF">DW084_02640</name>
</gene>
<dbReference type="GO" id="GO:0016811">
    <property type="term" value="F:hydrolase activity, acting on carbon-nitrogen (but not peptide) bonds, in linear amides"/>
    <property type="evidence" value="ECO:0007669"/>
    <property type="project" value="TreeGrafter"/>
</dbReference>
<dbReference type="Gene3D" id="3.40.50.10320">
    <property type="entry name" value="LmbE-like"/>
    <property type="match status" value="1"/>
</dbReference>
<dbReference type="InterPro" id="IPR024078">
    <property type="entry name" value="LmbE-like_dom_sf"/>
</dbReference>
<comment type="caution">
    <text evidence="1">The sequence shown here is derived from an EMBL/GenBank/DDBJ whole genome shotgun (WGS) entry which is preliminary data.</text>
</comment>
<dbReference type="Proteomes" id="UP000286288">
    <property type="component" value="Unassembled WGS sequence"/>
</dbReference>
<dbReference type="Pfam" id="PF02585">
    <property type="entry name" value="PIG-L"/>
    <property type="match status" value="1"/>
</dbReference>
<accession>A0A415EWI0</accession>
<dbReference type="PANTHER" id="PTHR12993">
    <property type="entry name" value="N-ACETYLGLUCOSAMINYL-PHOSPHATIDYLINOSITOL DE-N-ACETYLASE-RELATED"/>
    <property type="match status" value="1"/>
</dbReference>
<dbReference type="EMBL" id="QRMZ01000003">
    <property type="protein sequence ID" value="RHK07603.1"/>
    <property type="molecule type" value="Genomic_DNA"/>
</dbReference>